<reference evidence="2 3" key="1">
    <citation type="journal article" date="2013" name="Proc. Natl. Acad. Sci. U.S.A.">
        <title>Fine-scale variation in meiotic recombination in Mimulus inferred from population shotgun sequencing.</title>
        <authorList>
            <person name="Hellsten U."/>
            <person name="Wright K.M."/>
            <person name="Jenkins J."/>
            <person name="Shu S."/>
            <person name="Yuan Y."/>
            <person name="Wessler S.R."/>
            <person name="Schmutz J."/>
            <person name="Willis J.H."/>
            <person name="Rokhsar D.S."/>
        </authorList>
    </citation>
    <scope>NUCLEOTIDE SEQUENCE [LARGE SCALE GENOMIC DNA]</scope>
    <source>
        <strain evidence="3">cv. DUN x IM62</strain>
    </source>
</reference>
<dbReference type="AlphaFoldDB" id="A0A022QCV7"/>
<dbReference type="EMBL" id="KI631651">
    <property type="protein sequence ID" value="EYU26487.1"/>
    <property type="molecule type" value="Genomic_DNA"/>
</dbReference>
<proteinExistence type="predicted"/>
<evidence type="ECO:0000313" key="2">
    <source>
        <dbReference type="EMBL" id="EYU26487.1"/>
    </source>
</evidence>
<dbReference type="InterPro" id="IPR045040">
    <property type="entry name" value="PORR_fam"/>
</dbReference>
<sequence>MRPLFRFPATTAHHHHHHLRRQIRTFINARIKWVRDPYLDTAVEREKNLKPLLSLKTLILSDPTKTLPLSAVSPLKPHLNLPTAADKFIQNHPLIFKIFLPPNKSNSLPHVKLTPKALSLHYEEMLILSLSRYRKDVAERLAKLLMLARSRKLPLFLIDMFKHDLGLPHDYLLTLLLEFPDYFQICDMGFRDASGEAVFGLELVSWRDEFAVSVMEKKGREEGVQIRYSMNLPSGYDLGKRVAEWMEEWQNLPYISPYENAFHLSPNGDQAEKWAVGVIHELLTLLVSKKTERDNIFCLGDFLGFGRLRIKKALVHFPGLFYVSNKIRTQTVVLREGYVKNLLSENHPLMVMRNRYIRLMNLLKEMKSRTPLGNHLTELPVIRKGMLLTQSSFYIDYEISNISCVGGVGGFSLHLIR</sequence>
<feature type="domain" description="PORR" evidence="1">
    <location>
        <begin position="34"/>
        <end position="362"/>
    </location>
</feature>
<dbReference type="eggNOG" id="ENOG502QVCX">
    <property type="taxonomic scope" value="Eukaryota"/>
</dbReference>
<dbReference type="InterPro" id="IPR021099">
    <property type="entry name" value="PORR_domain"/>
</dbReference>
<evidence type="ECO:0000313" key="3">
    <source>
        <dbReference type="Proteomes" id="UP000030748"/>
    </source>
</evidence>
<dbReference type="Pfam" id="PF11955">
    <property type="entry name" value="PORR"/>
    <property type="match status" value="1"/>
</dbReference>
<accession>A0A022QCV7</accession>
<organism evidence="2 3">
    <name type="scientific">Erythranthe guttata</name>
    <name type="common">Yellow monkey flower</name>
    <name type="synonym">Mimulus guttatus</name>
    <dbReference type="NCBI Taxonomy" id="4155"/>
    <lineage>
        <taxon>Eukaryota</taxon>
        <taxon>Viridiplantae</taxon>
        <taxon>Streptophyta</taxon>
        <taxon>Embryophyta</taxon>
        <taxon>Tracheophyta</taxon>
        <taxon>Spermatophyta</taxon>
        <taxon>Magnoliopsida</taxon>
        <taxon>eudicotyledons</taxon>
        <taxon>Gunneridae</taxon>
        <taxon>Pentapetalae</taxon>
        <taxon>asterids</taxon>
        <taxon>lamiids</taxon>
        <taxon>Lamiales</taxon>
        <taxon>Phrymaceae</taxon>
        <taxon>Erythranthe</taxon>
    </lineage>
</organism>
<dbReference type="Proteomes" id="UP000030748">
    <property type="component" value="Unassembled WGS sequence"/>
</dbReference>
<name>A0A022QCV7_ERYGU</name>
<evidence type="ECO:0000259" key="1">
    <source>
        <dbReference type="Pfam" id="PF11955"/>
    </source>
</evidence>
<dbReference type="GO" id="GO:0003723">
    <property type="term" value="F:RNA binding"/>
    <property type="evidence" value="ECO:0007669"/>
    <property type="project" value="InterPro"/>
</dbReference>
<dbReference type="PANTHER" id="PTHR31476:SF19">
    <property type="entry name" value="UBIQUITIN CARBOXYL-TERMINAL HYDROLASE FAMILY PROTEIN"/>
    <property type="match status" value="1"/>
</dbReference>
<dbReference type="PANTHER" id="PTHR31476">
    <property type="entry name" value="PROTEIN WHAT'S THIS FACTOR 1 HOMOLOG, CHLOROPLASTIC"/>
    <property type="match status" value="1"/>
</dbReference>
<keyword evidence="3" id="KW-1185">Reference proteome</keyword>
<dbReference type="STRING" id="4155.A0A022QCV7"/>
<protein>
    <recommendedName>
        <fullName evidence="1">PORR domain-containing protein</fullName>
    </recommendedName>
</protein>
<gene>
    <name evidence="2" type="ORF">MIMGU_mgv1a021825mg</name>
</gene>